<evidence type="ECO:0000313" key="2">
    <source>
        <dbReference type="Proteomes" id="UP000485058"/>
    </source>
</evidence>
<organism evidence="1 2">
    <name type="scientific">Haematococcus lacustris</name>
    <name type="common">Green alga</name>
    <name type="synonym">Haematococcus pluvialis</name>
    <dbReference type="NCBI Taxonomy" id="44745"/>
    <lineage>
        <taxon>Eukaryota</taxon>
        <taxon>Viridiplantae</taxon>
        <taxon>Chlorophyta</taxon>
        <taxon>core chlorophytes</taxon>
        <taxon>Chlorophyceae</taxon>
        <taxon>CS clade</taxon>
        <taxon>Chlamydomonadales</taxon>
        <taxon>Haematococcaceae</taxon>
        <taxon>Haematococcus</taxon>
    </lineage>
</organism>
<comment type="caution">
    <text evidence="1">The sequence shown here is derived from an EMBL/GenBank/DDBJ whole genome shotgun (WGS) entry which is preliminary data.</text>
</comment>
<dbReference type="AlphaFoldDB" id="A0A6A0A1A1"/>
<accession>A0A6A0A1A1</accession>
<evidence type="ECO:0000313" key="1">
    <source>
        <dbReference type="EMBL" id="GFH22702.1"/>
    </source>
</evidence>
<name>A0A6A0A1A1_HAELA</name>
<dbReference type="Proteomes" id="UP000485058">
    <property type="component" value="Unassembled WGS sequence"/>
</dbReference>
<reference evidence="1 2" key="1">
    <citation type="submission" date="2020-02" db="EMBL/GenBank/DDBJ databases">
        <title>Draft genome sequence of Haematococcus lacustris strain NIES-144.</title>
        <authorList>
            <person name="Morimoto D."/>
            <person name="Nakagawa S."/>
            <person name="Yoshida T."/>
            <person name="Sawayama S."/>
        </authorList>
    </citation>
    <scope>NUCLEOTIDE SEQUENCE [LARGE SCALE GENOMIC DNA]</scope>
    <source>
        <strain evidence="1 2">NIES-144</strain>
    </source>
</reference>
<dbReference type="EMBL" id="BLLF01002104">
    <property type="protein sequence ID" value="GFH22702.1"/>
    <property type="molecule type" value="Genomic_DNA"/>
</dbReference>
<gene>
    <name evidence="1" type="ORF">HaLaN_20209</name>
</gene>
<protein>
    <submittedName>
        <fullName evidence="1">Uncharacterized protein</fullName>
    </submittedName>
</protein>
<keyword evidence="2" id="KW-1185">Reference proteome</keyword>
<sequence>MPAQAIADTPQLLTINCISAAGSWCWCRPWALPTPPAAPPGSSWQLVLVPPLGCPPLQLSSRGPQRSWKRARHASGGRAGGIGPNMSSKVVSTAYEGVKHRSNLACFRAWVEGRRYTGLACHVNRFDCGDCPSLCAGAPGPRWSRRSLAARPA</sequence>
<proteinExistence type="predicted"/>